<sequence length="218" mass="22052">MKHNIVFLALVFAVISVVVDAQKSYPECVIGDCMDFLAIAVNCGYVDSNTQITNAQMTCVCEASNGPSEYRVCVVCMNLDTTLTSPLPSECAANLIASSSTRAASSSTRTSSSSSRAPTSVGSSRTVSGSASSQTAATRPISTPVPTAPVVPSTTGGNLQGLGGCPNGDCSGGDSSKTNIYDVTKDSDKVSGAGGVEGARLGWCGVFGLAAMGGIVWL</sequence>
<dbReference type="Proteomes" id="UP001447188">
    <property type="component" value="Unassembled WGS sequence"/>
</dbReference>
<feature type="region of interest" description="Disordered" evidence="1">
    <location>
        <begin position="104"/>
        <end position="155"/>
    </location>
</feature>
<feature type="signal peptide" evidence="2">
    <location>
        <begin position="1"/>
        <end position="21"/>
    </location>
</feature>
<reference evidence="3 4" key="1">
    <citation type="submission" date="2024-02" db="EMBL/GenBank/DDBJ databases">
        <title>Discinaceae phylogenomics.</title>
        <authorList>
            <person name="Dirks A.C."/>
            <person name="James T.Y."/>
        </authorList>
    </citation>
    <scope>NUCLEOTIDE SEQUENCE [LARGE SCALE GENOMIC DNA]</scope>
    <source>
        <strain evidence="3 4">ACD0624</strain>
    </source>
</reference>
<feature type="compositionally biased region" description="Low complexity" evidence="1">
    <location>
        <begin position="104"/>
        <end position="133"/>
    </location>
</feature>
<evidence type="ECO:0000313" key="3">
    <source>
        <dbReference type="EMBL" id="KAL0636808.1"/>
    </source>
</evidence>
<feature type="compositionally biased region" description="Low complexity" evidence="1">
    <location>
        <begin position="142"/>
        <end position="155"/>
    </location>
</feature>
<gene>
    <name evidence="3" type="ORF">Q9L58_004165</name>
</gene>
<protein>
    <submittedName>
        <fullName evidence="3">Uncharacterized protein</fullName>
    </submittedName>
</protein>
<dbReference type="EMBL" id="JBBBZM010000043">
    <property type="protein sequence ID" value="KAL0636808.1"/>
    <property type="molecule type" value="Genomic_DNA"/>
</dbReference>
<evidence type="ECO:0000313" key="4">
    <source>
        <dbReference type="Proteomes" id="UP001447188"/>
    </source>
</evidence>
<feature type="chain" id="PRO_5045044735" evidence="2">
    <location>
        <begin position="22"/>
        <end position="218"/>
    </location>
</feature>
<evidence type="ECO:0000256" key="2">
    <source>
        <dbReference type="SAM" id="SignalP"/>
    </source>
</evidence>
<accession>A0ABR3GLK9</accession>
<keyword evidence="4" id="KW-1185">Reference proteome</keyword>
<comment type="caution">
    <text evidence="3">The sequence shown here is derived from an EMBL/GenBank/DDBJ whole genome shotgun (WGS) entry which is preliminary data.</text>
</comment>
<name>A0ABR3GLK9_9PEZI</name>
<keyword evidence="2" id="KW-0732">Signal</keyword>
<organism evidence="3 4">
    <name type="scientific">Discina gigas</name>
    <dbReference type="NCBI Taxonomy" id="1032678"/>
    <lineage>
        <taxon>Eukaryota</taxon>
        <taxon>Fungi</taxon>
        <taxon>Dikarya</taxon>
        <taxon>Ascomycota</taxon>
        <taxon>Pezizomycotina</taxon>
        <taxon>Pezizomycetes</taxon>
        <taxon>Pezizales</taxon>
        <taxon>Discinaceae</taxon>
        <taxon>Discina</taxon>
    </lineage>
</organism>
<proteinExistence type="predicted"/>
<evidence type="ECO:0000256" key="1">
    <source>
        <dbReference type="SAM" id="MobiDB-lite"/>
    </source>
</evidence>